<dbReference type="InterPro" id="IPR051910">
    <property type="entry name" value="ComF/GntX_DNA_util-trans"/>
</dbReference>
<accession>A0A368LGT1</accession>
<sequence>MTLLQKIKQGLPRQCHLCRLTIDQRIHYGSDNNNGLLNHSFHLWCDHCVSRLRHTTPRCQRCGLPTLASVEQCGQCLSHPPPWDNLYCISDYQAPLKQYIQALKYQKQFWLAADLSGLLSPIIKKPAPELIPVPLHWQRLLKRNFNQSEELAHQLSAQWQKKGIHCSVNNQVFRRTQATVQQKGLNRKERLHNVRHAFELRQSPTHKHIALIDDVVTTGSTLLPLCQALRRCKVETIDVYCLSRTPEPK</sequence>
<evidence type="ECO:0000313" key="4">
    <source>
        <dbReference type="Proteomes" id="UP000252479"/>
    </source>
</evidence>
<evidence type="ECO:0000313" key="3">
    <source>
        <dbReference type="EMBL" id="RCS69288.1"/>
    </source>
</evidence>
<dbReference type="Gene3D" id="3.40.50.2020">
    <property type="match status" value="1"/>
</dbReference>
<comment type="caution">
    <text evidence="3">The sequence shown here is derived from an EMBL/GenBank/DDBJ whole genome shotgun (WGS) entry which is preliminary data.</text>
</comment>
<evidence type="ECO:0000259" key="2">
    <source>
        <dbReference type="Pfam" id="PF00156"/>
    </source>
</evidence>
<dbReference type="Proteomes" id="UP000252479">
    <property type="component" value="Unassembled WGS sequence"/>
</dbReference>
<dbReference type="InterPro" id="IPR000836">
    <property type="entry name" value="PRTase_dom"/>
</dbReference>
<dbReference type="AlphaFoldDB" id="A0A368LGT1"/>
<keyword evidence="4" id="KW-1185">Reference proteome</keyword>
<dbReference type="PANTHER" id="PTHR47505">
    <property type="entry name" value="DNA UTILIZATION PROTEIN YHGH"/>
    <property type="match status" value="1"/>
</dbReference>
<dbReference type="PANTHER" id="PTHR47505:SF1">
    <property type="entry name" value="DNA UTILIZATION PROTEIN YHGH"/>
    <property type="match status" value="1"/>
</dbReference>
<name>A0A368LGT1_9VIBR</name>
<dbReference type="InterPro" id="IPR029057">
    <property type="entry name" value="PRTase-like"/>
</dbReference>
<gene>
    <name evidence="3" type="ORF">CIK83_16480</name>
</gene>
<reference evidence="3 4" key="1">
    <citation type="journal article" date="2017" name="Elife">
        <title>Extensive horizontal gene transfer in cheese-associated bacteria.</title>
        <authorList>
            <person name="Bonham K.S."/>
            <person name="Wolfe B.E."/>
            <person name="Dutton R.J."/>
        </authorList>
    </citation>
    <scope>NUCLEOTIDE SEQUENCE [LARGE SCALE GENOMIC DNA]</scope>
    <source>
        <strain evidence="3 4">JB196</strain>
    </source>
</reference>
<dbReference type="CDD" id="cd06223">
    <property type="entry name" value="PRTases_typeI"/>
    <property type="match status" value="1"/>
</dbReference>
<organism evidence="3 4">
    <name type="scientific">Vibrio casei</name>
    <dbReference type="NCBI Taxonomy" id="673372"/>
    <lineage>
        <taxon>Bacteria</taxon>
        <taxon>Pseudomonadati</taxon>
        <taxon>Pseudomonadota</taxon>
        <taxon>Gammaproteobacteria</taxon>
        <taxon>Vibrionales</taxon>
        <taxon>Vibrionaceae</taxon>
        <taxon>Vibrio</taxon>
    </lineage>
</organism>
<dbReference type="EMBL" id="QPGL01000003">
    <property type="protein sequence ID" value="RCS69288.1"/>
    <property type="molecule type" value="Genomic_DNA"/>
</dbReference>
<proteinExistence type="inferred from homology"/>
<dbReference type="SUPFAM" id="SSF53271">
    <property type="entry name" value="PRTase-like"/>
    <property type="match status" value="1"/>
</dbReference>
<comment type="similarity">
    <text evidence="1">Belongs to the ComF/GntX family.</text>
</comment>
<feature type="domain" description="Phosphoribosyltransferase" evidence="2">
    <location>
        <begin position="175"/>
        <end position="246"/>
    </location>
</feature>
<dbReference type="Pfam" id="PF00156">
    <property type="entry name" value="Pribosyltran"/>
    <property type="match status" value="1"/>
</dbReference>
<evidence type="ECO:0000256" key="1">
    <source>
        <dbReference type="ARBA" id="ARBA00008007"/>
    </source>
</evidence>
<protein>
    <submittedName>
        <fullName evidence="3">ComF family protein</fullName>
    </submittedName>
</protein>